<evidence type="ECO:0000256" key="9">
    <source>
        <dbReference type="RuleBase" id="RU003357"/>
    </source>
</evidence>
<evidence type="ECO:0000256" key="5">
    <source>
        <dbReference type="ARBA" id="ARBA00023077"/>
    </source>
</evidence>
<dbReference type="NCBIfam" id="TIGR04057">
    <property type="entry name" value="SusC_RagA_signa"/>
    <property type="match status" value="1"/>
</dbReference>
<dbReference type="InterPro" id="IPR008969">
    <property type="entry name" value="CarboxyPept-like_regulatory"/>
</dbReference>
<comment type="similarity">
    <text evidence="8 9">Belongs to the TonB-dependent receptor family.</text>
</comment>
<evidence type="ECO:0000313" key="12">
    <source>
        <dbReference type="EMBL" id="OOQ57230.1"/>
    </source>
</evidence>
<feature type="domain" description="TonB-dependent receptor plug" evidence="11">
    <location>
        <begin position="123"/>
        <end position="248"/>
    </location>
</feature>
<evidence type="ECO:0000259" key="11">
    <source>
        <dbReference type="Pfam" id="PF07715"/>
    </source>
</evidence>
<keyword evidence="6 8" id="KW-0472">Membrane</keyword>
<dbReference type="InterPro" id="IPR036942">
    <property type="entry name" value="Beta-barrel_TonB_sf"/>
</dbReference>
<dbReference type="GO" id="GO:0009279">
    <property type="term" value="C:cell outer membrane"/>
    <property type="evidence" value="ECO:0007669"/>
    <property type="project" value="UniProtKB-SubCell"/>
</dbReference>
<evidence type="ECO:0000256" key="8">
    <source>
        <dbReference type="PROSITE-ProRule" id="PRU01360"/>
    </source>
</evidence>
<evidence type="ECO:0000256" key="1">
    <source>
        <dbReference type="ARBA" id="ARBA00004571"/>
    </source>
</evidence>
<keyword evidence="5 9" id="KW-0798">TonB box</keyword>
<keyword evidence="13" id="KW-1185">Reference proteome</keyword>
<evidence type="ECO:0000256" key="4">
    <source>
        <dbReference type="ARBA" id="ARBA00022692"/>
    </source>
</evidence>
<dbReference type="SUPFAM" id="SSF49464">
    <property type="entry name" value="Carboxypeptidase regulatory domain-like"/>
    <property type="match status" value="1"/>
</dbReference>
<keyword evidence="3 8" id="KW-1134">Transmembrane beta strand</keyword>
<dbReference type="InterPro" id="IPR023996">
    <property type="entry name" value="TonB-dep_OMP_SusC/RagA"/>
</dbReference>
<keyword evidence="7 8" id="KW-0998">Cell outer membrane</keyword>
<evidence type="ECO:0000256" key="6">
    <source>
        <dbReference type="ARBA" id="ARBA00023136"/>
    </source>
</evidence>
<protein>
    <submittedName>
        <fullName evidence="12">SusC/RagA family protein</fullName>
    </submittedName>
</protein>
<evidence type="ECO:0000256" key="3">
    <source>
        <dbReference type="ARBA" id="ARBA00022452"/>
    </source>
</evidence>
<dbReference type="Proteomes" id="UP000189739">
    <property type="component" value="Unassembled WGS sequence"/>
</dbReference>
<dbReference type="Pfam" id="PF07715">
    <property type="entry name" value="Plug"/>
    <property type="match status" value="1"/>
</dbReference>
<dbReference type="Gene3D" id="2.170.130.10">
    <property type="entry name" value="TonB-dependent receptor, plug domain"/>
    <property type="match status" value="1"/>
</dbReference>
<dbReference type="EMBL" id="MBTF01000037">
    <property type="protein sequence ID" value="OOQ57230.1"/>
    <property type="molecule type" value="Genomic_DNA"/>
</dbReference>
<dbReference type="InterPro" id="IPR012910">
    <property type="entry name" value="Plug_dom"/>
</dbReference>
<dbReference type="Pfam" id="PF13715">
    <property type="entry name" value="CarbopepD_reg_2"/>
    <property type="match status" value="1"/>
</dbReference>
<dbReference type="PROSITE" id="PS52016">
    <property type="entry name" value="TONB_DEPENDENT_REC_3"/>
    <property type="match status" value="1"/>
</dbReference>
<organism evidence="12 13">
    <name type="scientific">Mucilaginibacter pedocola</name>
    <dbReference type="NCBI Taxonomy" id="1792845"/>
    <lineage>
        <taxon>Bacteria</taxon>
        <taxon>Pseudomonadati</taxon>
        <taxon>Bacteroidota</taxon>
        <taxon>Sphingobacteriia</taxon>
        <taxon>Sphingobacteriales</taxon>
        <taxon>Sphingobacteriaceae</taxon>
        <taxon>Mucilaginibacter</taxon>
    </lineage>
</organism>
<keyword evidence="2 8" id="KW-0813">Transport</keyword>
<proteinExistence type="inferred from homology"/>
<gene>
    <name evidence="12" type="ORF">BC343_16550</name>
</gene>
<dbReference type="SUPFAM" id="SSF56935">
    <property type="entry name" value="Porins"/>
    <property type="match status" value="1"/>
</dbReference>
<evidence type="ECO:0000256" key="7">
    <source>
        <dbReference type="ARBA" id="ARBA00023237"/>
    </source>
</evidence>
<dbReference type="Pfam" id="PF00593">
    <property type="entry name" value="TonB_dep_Rec_b-barrel"/>
    <property type="match status" value="1"/>
</dbReference>
<dbReference type="STRING" id="1792845.BC343_16550"/>
<evidence type="ECO:0000313" key="13">
    <source>
        <dbReference type="Proteomes" id="UP000189739"/>
    </source>
</evidence>
<accession>A0A1S9P8D3</accession>
<reference evidence="12 13" key="1">
    <citation type="submission" date="2016-07" db="EMBL/GenBank/DDBJ databases">
        <title>Genomic analysis of zinc-resistant bacterium Mucilaginibacter pedocola TBZ30.</title>
        <authorList>
            <person name="Huang J."/>
            <person name="Tang J."/>
        </authorList>
    </citation>
    <scope>NUCLEOTIDE SEQUENCE [LARGE SCALE GENOMIC DNA]</scope>
    <source>
        <strain evidence="12 13">TBZ30</strain>
    </source>
</reference>
<dbReference type="Gene3D" id="2.60.40.1120">
    <property type="entry name" value="Carboxypeptidase-like, regulatory domain"/>
    <property type="match status" value="1"/>
</dbReference>
<dbReference type="InterPro" id="IPR037066">
    <property type="entry name" value="Plug_dom_sf"/>
</dbReference>
<dbReference type="FunFam" id="2.170.130.10:FF:000008">
    <property type="entry name" value="SusC/RagA family TonB-linked outer membrane protein"/>
    <property type="match status" value="1"/>
</dbReference>
<feature type="domain" description="TonB-dependent receptor-like beta-barrel" evidence="10">
    <location>
        <begin position="438"/>
        <end position="868"/>
    </location>
</feature>
<sequence>MNQPLTYVINGNTVVIRQNEPTAPVTQEAAAPVTITGVVTDEKGEPLPGVSIRLKGTGNGVVSGTNGQYSIRVDDDNAVLVFSFVGFTPQEVAVGGQTQINVTLKAQPAAIDEVVVVGYGTVKKRDLTGAVGQIKAVDLMRGGPISLSQGLQGKLAGVQVNQNDGAPGAGVSIQIRGANSYGTNTQPLYVMDGIPFDAASTPTNDATSGNNQTFNPLALINPSDIESIEILKDASATAIYGSRGANGVVLITTKKGKAGATKVQFSTNTSVSQLGKNVKVLGAYDYANYVNEGYNNGVLYNDYNFYQLPYPGQWSYPFANNQFQYDQGVYQPSPEDFLSPGVRTDTYGNSTNVQSSNWMDLITRKAISQEYNLSVSGGSERGFYSVSGNYAKQEGIIRNSNFERYSLRANVGQKIGNWMEIGLNTTFGRTSSNFAKTNSFDYGIIRSAMIFPTTFEPQTDITQISNQLGWLSANPYLYVMTAKDNLAAISSFSSAYAEVKFTSWLKFRQNLGLNYSANNRGTYYNSLTGEGQAPTINGRAGQSDDWYSNIVTESLLTFNKTLGKIHSLNAVVGFTHENANYASKSMSATNFPDDLTGEYDMGKALNPGRLVSGRGANELMSVLARANYSLLDRYLFTVSFRRDGSSKFATSNKFANFLSGAFAWRASEEKFIKDLNLFSDLKLRASAGRTGNQAIAQYATLPQLASANYPLGGSLQSGMAESTYNGPANPNLKWETTTQYDFGVDMAFLDNRISLTVDYYNKKTTDLLQSIKTPLSTGFQQMTINRGWVKNDGLEITAKVIALAHGPLKWNIDGNISFNRNTIGGLDNDQFASRLWNAADYVFIQRNGMPIGAIYGYVEDGFYDNEAEVRANPVYANASAAIIKQKIGEVKYLNLDNDPNITDADRTIIGNTNPDFIAGLTNTFSYKNFNLSFFLQGVYGNDIFNGNLTDVTLNSIGNIPAFAYEGRWTPQTTAIATWPKVNNGYTREWLISNRYIQDGSYLRLKSLSFGYDFLKPFKGIESIGVSLTGTNLLTFTKYNWFDPDVNSFGGDASRRGVDIHAYPNSQTFSLSARVSF</sequence>
<keyword evidence="4 8" id="KW-0812">Transmembrane</keyword>
<dbReference type="InterPro" id="IPR039426">
    <property type="entry name" value="TonB-dep_rcpt-like"/>
</dbReference>
<dbReference type="InterPro" id="IPR000531">
    <property type="entry name" value="Beta-barrel_TonB"/>
</dbReference>
<dbReference type="NCBIfam" id="TIGR04056">
    <property type="entry name" value="OMP_RagA_SusC"/>
    <property type="match status" value="1"/>
</dbReference>
<dbReference type="Gene3D" id="2.40.170.20">
    <property type="entry name" value="TonB-dependent receptor, beta-barrel domain"/>
    <property type="match status" value="1"/>
</dbReference>
<dbReference type="InterPro" id="IPR023997">
    <property type="entry name" value="TonB-dep_OMP_SusC/RagA_CS"/>
</dbReference>
<name>A0A1S9P8D3_9SPHI</name>
<dbReference type="AlphaFoldDB" id="A0A1S9P8D3"/>
<evidence type="ECO:0000256" key="2">
    <source>
        <dbReference type="ARBA" id="ARBA00022448"/>
    </source>
</evidence>
<comment type="subcellular location">
    <subcellularLocation>
        <location evidence="1 8">Cell outer membrane</location>
        <topology evidence="1 8">Multi-pass membrane protein</topology>
    </subcellularLocation>
</comment>
<evidence type="ECO:0000259" key="10">
    <source>
        <dbReference type="Pfam" id="PF00593"/>
    </source>
</evidence>
<comment type="caution">
    <text evidence="12">The sequence shown here is derived from an EMBL/GenBank/DDBJ whole genome shotgun (WGS) entry which is preliminary data.</text>
</comment>